<feature type="region of interest" description="Disordered" evidence="1">
    <location>
        <begin position="1"/>
        <end position="155"/>
    </location>
</feature>
<feature type="compositionally biased region" description="Basic and acidic residues" evidence="1">
    <location>
        <begin position="141"/>
        <end position="155"/>
    </location>
</feature>
<evidence type="ECO:0000256" key="1">
    <source>
        <dbReference type="SAM" id="MobiDB-lite"/>
    </source>
</evidence>
<organism evidence="2 3">
    <name type="scientific">Pelobates cultripes</name>
    <name type="common">Western spadefoot toad</name>
    <dbReference type="NCBI Taxonomy" id="61616"/>
    <lineage>
        <taxon>Eukaryota</taxon>
        <taxon>Metazoa</taxon>
        <taxon>Chordata</taxon>
        <taxon>Craniata</taxon>
        <taxon>Vertebrata</taxon>
        <taxon>Euteleostomi</taxon>
        <taxon>Amphibia</taxon>
        <taxon>Batrachia</taxon>
        <taxon>Anura</taxon>
        <taxon>Pelobatoidea</taxon>
        <taxon>Pelobatidae</taxon>
        <taxon>Pelobates</taxon>
    </lineage>
</organism>
<dbReference type="Proteomes" id="UP001295444">
    <property type="component" value="Chromosome 02"/>
</dbReference>
<feature type="compositionally biased region" description="Polar residues" evidence="1">
    <location>
        <begin position="53"/>
        <end position="63"/>
    </location>
</feature>
<dbReference type="EMBL" id="OW240913">
    <property type="protein sequence ID" value="CAH2253058.1"/>
    <property type="molecule type" value="Genomic_DNA"/>
</dbReference>
<dbReference type="AlphaFoldDB" id="A0AAD1VVT2"/>
<sequence length="155" mass="17427">MASKEQHAKAQVHTPNEEPAHTHHDRTRPRLTEPKRWHRRRRTHLLKHKQARSSHAATPSSPQILHEAEIRTAASNRQASLTAPIPLDTMESPRAPKGDPTYLHQQSRLPQRRADEAATGTHKAAPCCASAGLSNNSNPSKRWESTDRELTDQDT</sequence>
<gene>
    <name evidence="2" type="ORF">PECUL_23A042715</name>
</gene>
<evidence type="ECO:0000313" key="2">
    <source>
        <dbReference type="EMBL" id="CAH2253058.1"/>
    </source>
</evidence>
<feature type="compositionally biased region" description="Basic residues" evidence="1">
    <location>
        <begin position="36"/>
        <end position="52"/>
    </location>
</feature>
<proteinExistence type="predicted"/>
<reference evidence="2" key="1">
    <citation type="submission" date="2022-03" db="EMBL/GenBank/DDBJ databases">
        <authorList>
            <person name="Alioto T."/>
            <person name="Alioto T."/>
            <person name="Gomez Garrido J."/>
        </authorList>
    </citation>
    <scope>NUCLEOTIDE SEQUENCE</scope>
</reference>
<evidence type="ECO:0000313" key="3">
    <source>
        <dbReference type="Proteomes" id="UP001295444"/>
    </source>
</evidence>
<name>A0AAD1VVT2_PELCU</name>
<keyword evidence="3" id="KW-1185">Reference proteome</keyword>
<feature type="compositionally biased region" description="Basic and acidic residues" evidence="1">
    <location>
        <begin position="15"/>
        <end position="35"/>
    </location>
</feature>
<protein>
    <submittedName>
        <fullName evidence="2">Uncharacterized protein</fullName>
    </submittedName>
</protein>
<accession>A0AAD1VVT2</accession>